<dbReference type="AlphaFoldDB" id="A0A1H1UP02"/>
<dbReference type="PIRSF" id="PIRSF001500">
    <property type="entry name" value="Chor_mut_pdt_Ppr"/>
    <property type="match status" value="1"/>
</dbReference>
<evidence type="ECO:0000256" key="3">
    <source>
        <dbReference type="ARBA" id="ARBA00021872"/>
    </source>
</evidence>
<gene>
    <name evidence="12" type="ORF">SAMN04489860_2255</name>
</gene>
<evidence type="ECO:0000256" key="7">
    <source>
        <dbReference type="ARBA" id="ARBA00023239"/>
    </source>
</evidence>
<dbReference type="InterPro" id="IPR002912">
    <property type="entry name" value="ACT_dom"/>
</dbReference>
<proteinExistence type="predicted"/>
<dbReference type="PANTHER" id="PTHR21022:SF19">
    <property type="entry name" value="PREPHENATE DEHYDRATASE-RELATED"/>
    <property type="match status" value="1"/>
</dbReference>
<evidence type="ECO:0000256" key="6">
    <source>
        <dbReference type="ARBA" id="ARBA00023222"/>
    </source>
</evidence>
<dbReference type="Gene3D" id="3.40.190.10">
    <property type="entry name" value="Periplasmic binding protein-like II"/>
    <property type="match status" value="2"/>
</dbReference>
<evidence type="ECO:0000259" key="10">
    <source>
        <dbReference type="PROSITE" id="PS51171"/>
    </source>
</evidence>
<dbReference type="GO" id="GO:0005737">
    <property type="term" value="C:cytoplasm"/>
    <property type="evidence" value="ECO:0007669"/>
    <property type="project" value="TreeGrafter"/>
</dbReference>
<dbReference type="EC" id="4.2.1.51" evidence="2"/>
<sequence length="315" mass="33233">MTSIAYLGPEGTFTHEAARRWAAHRGVLADEPRPLTSVGAVYGAVAAGTHDFGIVAIESTVEGYVVPSLDAIVEARDVVAIDETVLDISFDALVRPDHGTLTEVSAHPHGLAQCQEFVSRTGLQAVPATSNAAACRDAAPHQVALGPSICADLYGLEVHESAVQDYQGARTRFFTLAHRDQALEIARSQGPAPEGWRTVLAITPTVTGPGVLARITAAFAQCGVNMSSVITRPIKARDGWYVFVLTVDAAPWEPGLRAVLTALLAARDGVKTLGVLPTRAEIEHSPSHQHLPRGSAVHSDPEDVLGAALVWGDGE</sequence>
<evidence type="ECO:0000313" key="13">
    <source>
        <dbReference type="Proteomes" id="UP000185663"/>
    </source>
</evidence>
<dbReference type="Gene3D" id="3.30.70.260">
    <property type="match status" value="1"/>
</dbReference>
<evidence type="ECO:0000256" key="9">
    <source>
        <dbReference type="PIRSR" id="PIRSR001500-2"/>
    </source>
</evidence>
<dbReference type="STRING" id="545619.SAMN04489860_2255"/>
<dbReference type="OrthoDB" id="9802281at2"/>
<dbReference type="PANTHER" id="PTHR21022">
    <property type="entry name" value="PREPHENATE DEHYDRATASE P PROTEIN"/>
    <property type="match status" value="1"/>
</dbReference>
<dbReference type="InterPro" id="IPR001086">
    <property type="entry name" value="Preph_deHydtase"/>
</dbReference>
<comment type="pathway">
    <text evidence="1">Amino-acid biosynthesis; L-phenylalanine biosynthesis; phenylpyruvate from prephenate: step 1/1.</text>
</comment>
<keyword evidence="13" id="KW-1185">Reference proteome</keyword>
<dbReference type="CDD" id="cd13632">
    <property type="entry name" value="PBP2_Aa-PDT_like"/>
    <property type="match status" value="1"/>
</dbReference>
<keyword evidence="4" id="KW-0028">Amino-acid biosynthesis</keyword>
<dbReference type="GO" id="GO:0009094">
    <property type="term" value="P:L-phenylalanine biosynthetic process"/>
    <property type="evidence" value="ECO:0007669"/>
    <property type="project" value="UniProtKB-UniPathway"/>
</dbReference>
<dbReference type="GO" id="GO:0004664">
    <property type="term" value="F:prephenate dehydratase activity"/>
    <property type="evidence" value="ECO:0007669"/>
    <property type="project" value="UniProtKB-EC"/>
</dbReference>
<dbReference type="eggNOG" id="COG0077">
    <property type="taxonomic scope" value="Bacteria"/>
</dbReference>
<dbReference type="EMBL" id="LT629776">
    <property type="protein sequence ID" value="SDS74227.1"/>
    <property type="molecule type" value="Genomic_DNA"/>
</dbReference>
<dbReference type="RefSeq" id="WP_083372549.1">
    <property type="nucleotide sequence ID" value="NZ_LT629776.1"/>
</dbReference>
<organism evidence="12 13">
    <name type="scientific">Paraoerskovia marina</name>
    <dbReference type="NCBI Taxonomy" id="545619"/>
    <lineage>
        <taxon>Bacteria</taxon>
        <taxon>Bacillati</taxon>
        <taxon>Actinomycetota</taxon>
        <taxon>Actinomycetes</taxon>
        <taxon>Micrococcales</taxon>
        <taxon>Cellulomonadaceae</taxon>
        <taxon>Paraoerskovia</taxon>
    </lineage>
</organism>
<reference evidence="12 13" key="1">
    <citation type="submission" date="2016-10" db="EMBL/GenBank/DDBJ databases">
        <authorList>
            <person name="de Groot N.N."/>
        </authorList>
    </citation>
    <scope>NUCLEOTIDE SEQUENCE [LARGE SCALE GENOMIC DNA]</scope>
    <source>
        <strain evidence="12 13">DSM 22126</strain>
    </source>
</reference>
<dbReference type="UniPathway" id="UPA00121">
    <property type="reaction ID" value="UER00345"/>
</dbReference>
<evidence type="ECO:0000313" key="12">
    <source>
        <dbReference type="EMBL" id="SDS74227.1"/>
    </source>
</evidence>
<dbReference type="InterPro" id="IPR045865">
    <property type="entry name" value="ACT-like_dom_sf"/>
</dbReference>
<feature type="domain" description="ACT" evidence="11">
    <location>
        <begin position="200"/>
        <end position="278"/>
    </location>
</feature>
<name>A0A1H1UP02_9CELL</name>
<evidence type="ECO:0000256" key="5">
    <source>
        <dbReference type="ARBA" id="ARBA00023141"/>
    </source>
</evidence>
<keyword evidence="7" id="KW-0456">Lyase</keyword>
<feature type="domain" description="Prephenate dehydratase" evidence="10">
    <location>
        <begin position="3"/>
        <end position="178"/>
    </location>
</feature>
<accession>A0A1H1UP02</accession>
<dbReference type="Pfam" id="PF00800">
    <property type="entry name" value="PDT"/>
    <property type="match status" value="1"/>
</dbReference>
<keyword evidence="6" id="KW-0584">Phenylalanine biosynthesis</keyword>
<evidence type="ECO:0000256" key="1">
    <source>
        <dbReference type="ARBA" id="ARBA00004741"/>
    </source>
</evidence>
<dbReference type="SUPFAM" id="SSF53850">
    <property type="entry name" value="Periplasmic binding protein-like II"/>
    <property type="match status" value="1"/>
</dbReference>
<evidence type="ECO:0000256" key="4">
    <source>
        <dbReference type="ARBA" id="ARBA00022605"/>
    </source>
</evidence>
<evidence type="ECO:0000256" key="8">
    <source>
        <dbReference type="ARBA" id="ARBA00047848"/>
    </source>
</evidence>
<dbReference type="Proteomes" id="UP000185663">
    <property type="component" value="Chromosome I"/>
</dbReference>
<dbReference type="PROSITE" id="PS51171">
    <property type="entry name" value="PREPHENATE_DEHYDR_3"/>
    <property type="match status" value="1"/>
</dbReference>
<dbReference type="PROSITE" id="PS51671">
    <property type="entry name" value="ACT"/>
    <property type="match status" value="1"/>
</dbReference>
<comment type="catalytic activity">
    <reaction evidence="8">
        <text>prephenate + H(+) = 3-phenylpyruvate + CO2 + H2O</text>
        <dbReference type="Rhea" id="RHEA:21648"/>
        <dbReference type="ChEBI" id="CHEBI:15377"/>
        <dbReference type="ChEBI" id="CHEBI:15378"/>
        <dbReference type="ChEBI" id="CHEBI:16526"/>
        <dbReference type="ChEBI" id="CHEBI:18005"/>
        <dbReference type="ChEBI" id="CHEBI:29934"/>
        <dbReference type="EC" id="4.2.1.51"/>
    </reaction>
</comment>
<evidence type="ECO:0000256" key="2">
    <source>
        <dbReference type="ARBA" id="ARBA00013147"/>
    </source>
</evidence>
<protein>
    <recommendedName>
        <fullName evidence="3">Prephenate dehydratase</fullName>
        <ecNumber evidence="2">4.2.1.51</ecNumber>
    </recommendedName>
</protein>
<dbReference type="InterPro" id="IPR008242">
    <property type="entry name" value="Chor_mutase/pphenate_deHydtase"/>
</dbReference>
<evidence type="ECO:0000259" key="11">
    <source>
        <dbReference type="PROSITE" id="PS51671"/>
    </source>
</evidence>
<feature type="site" description="Essential for prephenate dehydratase activity" evidence="9">
    <location>
        <position position="171"/>
    </location>
</feature>
<dbReference type="SUPFAM" id="SSF55021">
    <property type="entry name" value="ACT-like"/>
    <property type="match status" value="1"/>
</dbReference>
<keyword evidence="5" id="KW-0057">Aromatic amino acid biosynthesis</keyword>